<keyword evidence="1" id="KW-0175">Coiled coil</keyword>
<evidence type="ECO:0000313" key="3">
    <source>
        <dbReference type="Proteomes" id="UP000265515"/>
    </source>
</evidence>
<gene>
    <name evidence="2" type="ORF">CBR_g19590</name>
</gene>
<name>A0A388KYE0_CHABU</name>
<organism evidence="2 3">
    <name type="scientific">Chara braunii</name>
    <name type="common">Braun's stonewort</name>
    <dbReference type="NCBI Taxonomy" id="69332"/>
    <lineage>
        <taxon>Eukaryota</taxon>
        <taxon>Viridiplantae</taxon>
        <taxon>Streptophyta</taxon>
        <taxon>Charophyceae</taxon>
        <taxon>Charales</taxon>
        <taxon>Characeae</taxon>
        <taxon>Chara</taxon>
    </lineage>
</organism>
<evidence type="ECO:0000256" key="1">
    <source>
        <dbReference type="SAM" id="Coils"/>
    </source>
</evidence>
<dbReference type="Proteomes" id="UP000265515">
    <property type="component" value="Unassembled WGS sequence"/>
</dbReference>
<proteinExistence type="predicted"/>
<comment type="caution">
    <text evidence="2">The sequence shown here is derived from an EMBL/GenBank/DDBJ whole genome shotgun (WGS) entry which is preliminary data.</text>
</comment>
<dbReference type="AlphaFoldDB" id="A0A388KYE0"/>
<protein>
    <submittedName>
        <fullName evidence="2">Uncharacterized protein</fullName>
    </submittedName>
</protein>
<reference evidence="2 3" key="1">
    <citation type="journal article" date="2018" name="Cell">
        <title>The Chara Genome: Secondary Complexity and Implications for Plant Terrestrialization.</title>
        <authorList>
            <person name="Nishiyama T."/>
            <person name="Sakayama H."/>
            <person name="Vries J.D."/>
            <person name="Buschmann H."/>
            <person name="Saint-Marcoux D."/>
            <person name="Ullrich K.K."/>
            <person name="Haas F.B."/>
            <person name="Vanderstraeten L."/>
            <person name="Becker D."/>
            <person name="Lang D."/>
            <person name="Vosolsobe S."/>
            <person name="Rombauts S."/>
            <person name="Wilhelmsson P.K.I."/>
            <person name="Janitza P."/>
            <person name="Kern R."/>
            <person name="Heyl A."/>
            <person name="Rumpler F."/>
            <person name="Villalobos L.I.A.C."/>
            <person name="Clay J.M."/>
            <person name="Skokan R."/>
            <person name="Toyoda A."/>
            <person name="Suzuki Y."/>
            <person name="Kagoshima H."/>
            <person name="Schijlen E."/>
            <person name="Tajeshwar N."/>
            <person name="Catarino B."/>
            <person name="Hetherington A.J."/>
            <person name="Saltykova A."/>
            <person name="Bonnot C."/>
            <person name="Breuninger H."/>
            <person name="Symeonidi A."/>
            <person name="Radhakrishnan G.V."/>
            <person name="Van Nieuwerburgh F."/>
            <person name="Deforce D."/>
            <person name="Chang C."/>
            <person name="Karol K.G."/>
            <person name="Hedrich R."/>
            <person name="Ulvskov P."/>
            <person name="Glockner G."/>
            <person name="Delwiche C.F."/>
            <person name="Petrasek J."/>
            <person name="Van de Peer Y."/>
            <person name="Friml J."/>
            <person name="Beilby M."/>
            <person name="Dolan L."/>
            <person name="Kohara Y."/>
            <person name="Sugano S."/>
            <person name="Fujiyama A."/>
            <person name="Delaux P.-M."/>
            <person name="Quint M."/>
            <person name="TheiBen G."/>
            <person name="Hagemann M."/>
            <person name="Harholt J."/>
            <person name="Dunand C."/>
            <person name="Zachgo S."/>
            <person name="Langdale J."/>
            <person name="Maumus F."/>
            <person name="Straeten D.V.D."/>
            <person name="Gould S.B."/>
            <person name="Rensing S.A."/>
        </authorList>
    </citation>
    <scope>NUCLEOTIDE SEQUENCE [LARGE SCALE GENOMIC DNA]</scope>
    <source>
        <strain evidence="2 3">S276</strain>
    </source>
</reference>
<feature type="coiled-coil region" evidence="1">
    <location>
        <begin position="24"/>
        <end position="53"/>
    </location>
</feature>
<dbReference type="Gramene" id="GBG75077">
    <property type="protein sequence ID" value="GBG75077"/>
    <property type="gene ID" value="CBR_g19590"/>
</dbReference>
<dbReference type="EMBL" id="BFEA01000217">
    <property type="protein sequence ID" value="GBG75077.1"/>
    <property type="molecule type" value="Genomic_DNA"/>
</dbReference>
<sequence length="228" mass="25787">MERKDIESEADYEARLADMMLEIKQRADVAVATQEKREREAEEKRRLAELQQQAHKDAAHQAAYEAKQMHGDALFEEEAEVLTLATDWEKSAKEEGASKTMRKFSAVIKRIAATVVAPSNISDRVSTLQIEVGTLKDGVQLQQTTNQQFRTSDQQVEEQIRAAALSSALTPFTLRLDMYKVRNPNWQACLYHPSGGACQAWLDNLLSMHKVIVTELHTEISWKDLTTA</sequence>
<keyword evidence="3" id="KW-1185">Reference proteome</keyword>
<evidence type="ECO:0000313" key="2">
    <source>
        <dbReference type="EMBL" id="GBG75077.1"/>
    </source>
</evidence>
<accession>A0A388KYE0</accession>